<keyword evidence="2" id="KW-0808">Transferase</keyword>
<dbReference type="GO" id="GO:0005737">
    <property type="term" value="C:cytoplasm"/>
    <property type="evidence" value="ECO:0007669"/>
    <property type="project" value="TreeGrafter"/>
</dbReference>
<evidence type="ECO:0000256" key="1">
    <source>
        <dbReference type="ARBA" id="ARBA00012452"/>
    </source>
</evidence>
<feature type="domain" description="GST C-terminal" evidence="4">
    <location>
        <begin position="18"/>
        <end position="136"/>
    </location>
</feature>
<keyword evidence="6" id="KW-1185">Reference proteome</keyword>
<dbReference type="InterPro" id="IPR010987">
    <property type="entry name" value="Glutathione-S-Trfase_C-like"/>
</dbReference>
<organism evidence="5 6">
    <name type="scientific">Acer yangbiense</name>
    <dbReference type="NCBI Taxonomy" id="1000413"/>
    <lineage>
        <taxon>Eukaryota</taxon>
        <taxon>Viridiplantae</taxon>
        <taxon>Streptophyta</taxon>
        <taxon>Embryophyta</taxon>
        <taxon>Tracheophyta</taxon>
        <taxon>Spermatophyta</taxon>
        <taxon>Magnoliopsida</taxon>
        <taxon>eudicotyledons</taxon>
        <taxon>Gunneridae</taxon>
        <taxon>Pentapetalae</taxon>
        <taxon>rosids</taxon>
        <taxon>malvids</taxon>
        <taxon>Sapindales</taxon>
        <taxon>Sapindaceae</taxon>
        <taxon>Hippocastanoideae</taxon>
        <taxon>Acereae</taxon>
        <taxon>Acer</taxon>
    </lineage>
</organism>
<dbReference type="AlphaFoldDB" id="A0A5C7IL85"/>
<dbReference type="SUPFAM" id="SSF47616">
    <property type="entry name" value="GST C-terminal domain-like"/>
    <property type="match status" value="1"/>
</dbReference>
<dbReference type="Proteomes" id="UP000323000">
    <property type="component" value="Chromosome 2"/>
</dbReference>
<evidence type="ECO:0000313" key="6">
    <source>
        <dbReference type="Proteomes" id="UP000323000"/>
    </source>
</evidence>
<dbReference type="GO" id="GO:0043295">
    <property type="term" value="F:glutathione binding"/>
    <property type="evidence" value="ECO:0007669"/>
    <property type="project" value="TreeGrafter"/>
</dbReference>
<evidence type="ECO:0000259" key="4">
    <source>
        <dbReference type="PROSITE" id="PS50405"/>
    </source>
</evidence>
<dbReference type="EMBL" id="VAHF01000002">
    <property type="protein sequence ID" value="TXG69849.1"/>
    <property type="molecule type" value="Genomic_DNA"/>
</dbReference>
<sequence>MTSIKAEAKNFSLGGQKYSESRAIVIYYASKYCNSGPDSLGTTSEEQATVDHYWIELGDSALAHSSEQKLKAVCDVYEHRLLKSRYLARESYSLADLSHLPRMRYLIDEVGLAQLVNVRKHVNAWWEDISSRPAWK</sequence>
<dbReference type="EC" id="2.5.1.18" evidence="1"/>
<dbReference type="InterPro" id="IPR004046">
    <property type="entry name" value="GST_C"/>
</dbReference>
<comment type="catalytic activity">
    <reaction evidence="3">
        <text>RX + glutathione = an S-substituted glutathione + a halide anion + H(+)</text>
        <dbReference type="Rhea" id="RHEA:16437"/>
        <dbReference type="ChEBI" id="CHEBI:15378"/>
        <dbReference type="ChEBI" id="CHEBI:16042"/>
        <dbReference type="ChEBI" id="CHEBI:17792"/>
        <dbReference type="ChEBI" id="CHEBI:57925"/>
        <dbReference type="ChEBI" id="CHEBI:90779"/>
        <dbReference type="EC" id="2.5.1.18"/>
    </reaction>
</comment>
<comment type="caution">
    <text evidence="5">The sequence shown here is derived from an EMBL/GenBank/DDBJ whole genome shotgun (WGS) entry which is preliminary data.</text>
</comment>
<protein>
    <recommendedName>
        <fullName evidence="1">glutathione transferase</fullName>
        <ecNumber evidence="1">2.5.1.18</ecNumber>
    </recommendedName>
</protein>
<dbReference type="GO" id="GO:0006749">
    <property type="term" value="P:glutathione metabolic process"/>
    <property type="evidence" value="ECO:0007669"/>
    <property type="project" value="TreeGrafter"/>
</dbReference>
<proteinExistence type="predicted"/>
<dbReference type="PANTHER" id="PTHR43900:SF54">
    <property type="entry name" value="GLUTATHIONE S-TRANSFERASE F12"/>
    <property type="match status" value="1"/>
</dbReference>
<dbReference type="Gene3D" id="1.20.1050.10">
    <property type="match status" value="1"/>
</dbReference>
<accession>A0A5C7IL85</accession>
<dbReference type="Pfam" id="PF00043">
    <property type="entry name" value="GST_C"/>
    <property type="match status" value="1"/>
</dbReference>
<dbReference type="PANTHER" id="PTHR43900">
    <property type="entry name" value="GLUTATHIONE S-TRANSFERASE RHO"/>
    <property type="match status" value="1"/>
</dbReference>
<dbReference type="InterPro" id="IPR036282">
    <property type="entry name" value="Glutathione-S-Trfase_C_sf"/>
</dbReference>
<reference evidence="6" key="1">
    <citation type="journal article" date="2019" name="Gigascience">
        <title>De novo genome assembly of the endangered Acer yangbiense, a plant species with extremely small populations endemic to Yunnan Province, China.</title>
        <authorList>
            <person name="Yang J."/>
            <person name="Wariss H.M."/>
            <person name="Tao L."/>
            <person name="Zhang R."/>
            <person name="Yun Q."/>
            <person name="Hollingsworth P."/>
            <person name="Dao Z."/>
            <person name="Luo G."/>
            <person name="Guo H."/>
            <person name="Ma Y."/>
            <person name="Sun W."/>
        </authorList>
    </citation>
    <scope>NUCLEOTIDE SEQUENCE [LARGE SCALE GENOMIC DNA]</scope>
    <source>
        <strain evidence="6">cv. Malutang</strain>
    </source>
</reference>
<evidence type="ECO:0000256" key="2">
    <source>
        <dbReference type="ARBA" id="ARBA00022679"/>
    </source>
</evidence>
<dbReference type="OrthoDB" id="422574at2759"/>
<dbReference type="PROSITE" id="PS50405">
    <property type="entry name" value="GST_CTER"/>
    <property type="match status" value="1"/>
</dbReference>
<evidence type="ECO:0000313" key="5">
    <source>
        <dbReference type="EMBL" id="TXG69849.1"/>
    </source>
</evidence>
<evidence type="ECO:0000256" key="3">
    <source>
        <dbReference type="ARBA" id="ARBA00047960"/>
    </source>
</evidence>
<name>A0A5C7IL85_9ROSI</name>
<gene>
    <name evidence="5" type="ORF">EZV62_004784</name>
</gene>
<dbReference type="GO" id="GO:0004364">
    <property type="term" value="F:glutathione transferase activity"/>
    <property type="evidence" value="ECO:0007669"/>
    <property type="project" value="UniProtKB-EC"/>
</dbReference>